<evidence type="ECO:0000256" key="1">
    <source>
        <dbReference type="ARBA" id="ARBA00022723"/>
    </source>
</evidence>
<dbReference type="RefSeq" id="WP_069584498.1">
    <property type="nucleotide sequence ID" value="NZ_LMVM01000039.1"/>
</dbReference>
<comment type="caution">
    <text evidence="5">The sequence shown here is derived from an EMBL/GenBank/DDBJ whole genome shotgun (WGS) entry which is preliminary data.</text>
</comment>
<dbReference type="PANTHER" id="PTHR30632">
    <property type="entry name" value="MOLYBDATE-BINDING PERIPLASMIC PROTEIN"/>
    <property type="match status" value="1"/>
</dbReference>
<dbReference type="GO" id="GO:0015689">
    <property type="term" value="P:molybdate ion transport"/>
    <property type="evidence" value="ECO:0007669"/>
    <property type="project" value="InterPro"/>
</dbReference>
<keyword evidence="1" id="KW-0479">Metal-binding</keyword>
<dbReference type="InterPro" id="IPR001638">
    <property type="entry name" value="Solute-binding_3/MltF_N"/>
</dbReference>
<dbReference type="PANTHER" id="PTHR30632:SF0">
    <property type="entry name" value="SULFATE-BINDING PROTEIN"/>
    <property type="match status" value="1"/>
</dbReference>
<accession>A0A2A2H1V1</accession>
<dbReference type="InterPro" id="IPR050682">
    <property type="entry name" value="ModA/WtpA"/>
</dbReference>
<evidence type="ECO:0000313" key="6">
    <source>
        <dbReference type="Proteomes" id="UP000217784"/>
    </source>
</evidence>
<dbReference type="Gene3D" id="3.40.190.10">
    <property type="entry name" value="Periplasmic binding protein-like II"/>
    <property type="match status" value="2"/>
</dbReference>
<dbReference type="PIRSF" id="PIRSF004846">
    <property type="entry name" value="ModA"/>
    <property type="match status" value="1"/>
</dbReference>
<organism evidence="5 6">
    <name type="scientific">Methanobacterium bryantii</name>
    <dbReference type="NCBI Taxonomy" id="2161"/>
    <lineage>
        <taxon>Archaea</taxon>
        <taxon>Methanobacteriati</taxon>
        <taxon>Methanobacteriota</taxon>
        <taxon>Methanomada group</taxon>
        <taxon>Methanobacteria</taxon>
        <taxon>Methanobacteriales</taxon>
        <taxon>Methanobacteriaceae</taxon>
        <taxon>Methanobacterium</taxon>
    </lineage>
</organism>
<proteinExistence type="predicted"/>
<dbReference type="SUPFAM" id="SSF53850">
    <property type="entry name" value="Periplasmic binding protein-like II"/>
    <property type="match status" value="1"/>
</dbReference>
<evidence type="ECO:0000313" key="5">
    <source>
        <dbReference type="EMBL" id="PAV03300.1"/>
    </source>
</evidence>
<keyword evidence="3" id="KW-0472">Membrane</keyword>
<dbReference type="OrthoDB" id="15033at2157"/>
<dbReference type="SMART" id="SM00062">
    <property type="entry name" value="PBPb"/>
    <property type="match status" value="1"/>
</dbReference>
<keyword evidence="3" id="KW-0812">Transmembrane</keyword>
<dbReference type="NCBIfam" id="TIGR01256">
    <property type="entry name" value="modA"/>
    <property type="match status" value="1"/>
</dbReference>
<feature type="domain" description="Solute-binding protein family 3/N-terminal" evidence="4">
    <location>
        <begin position="36"/>
        <end position="264"/>
    </location>
</feature>
<evidence type="ECO:0000259" key="4">
    <source>
        <dbReference type="SMART" id="SM00062"/>
    </source>
</evidence>
<dbReference type="Pfam" id="PF13531">
    <property type="entry name" value="SBP_bac_11"/>
    <property type="match status" value="1"/>
</dbReference>
<dbReference type="InterPro" id="IPR005950">
    <property type="entry name" value="ModA"/>
</dbReference>
<keyword evidence="2" id="KW-0732">Signal</keyword>
<keyword evidence="3" id="KW-1133">Transmembrane helix</keyword>
<dbReference type="CDD" id="cd13517">
    <property type="entry name" value="PBP2_ModA3_like"/>
    <property type="match status" value="1"/>
</dbReference>
<feature type="transmembrane region" description="Helical" evidence="3">
    <location>
        <begin position="6"/>
        <end position="27"/>
    </location>
</feature>
<evidence type="ECO:0000256" key="3">
    <source>
        <dbReference type="SAM" id="Phobius"/>
    </source>
</evidence>
<dbReference type="GO" id="GO:0030973">
    <property type="term" value="F:molybdate ion binding"/>
    <property type="evidence" value="ECO:0007669"/>
    <property type="project" value="TreeGrafter"/>
</dbReference>
<reference evidence="5 6" key="1">
    <citation type="journal article" date="2017" name="BMC Genomics">
        <title>Genomic analysis of methanogenic archaea reveals a shift towards energy conservation.</title>
        <authorList>
            <person name="Gilmore S.P."/>
            <person name="Henske J.K."/>
            <person name="Sexton J.A."/>
            <person name="Solomon K.V."/>
            <person name="Seppala S."/>
            <person name="Yoo J.I."/>
            <person name="Huyett L.M."/>
            <person name="Pressman A."/>
            <person name="Cogan J.Z."/>
            <person name="Kivenson V."/>
            <person name="Peng X."/>
            <person name="Tan Y."/>
            <person name="Valentine D.L."/>
            <person name="O'Malley M.A."/>
        </authorList>
    </citation>
    <scope>NUCLEOTIDE SEQUENCE [LARGE SCALE GENOMIC DNA]</scope>
    <source>
        <strain evidence="5 6">M.o.H.</strain>
    </source>
</reference>
<dbReference type="EMBL" id="LMVM01000039">
    <property type="protein sequence ID" value="PAV03300.1"/>
    <property type="molecule type" value="Genomic_DNA"/>
</dbReference>
<dbReference type="AlphaFoldDB" id="A0A2A2H1V1"/>
<dbReference type="Proteomes" id="UP000217784">
    <property type="component" value="Unassembled WGS sequence"/>
</dbReference>
<gene>
    <name evidence="5" type="ORF">ASJ80_04670</name>
</gene>
<protein>
    <recommendedName>
        <fullName evidence="4">Solute-binding protein family 3/N-terminal domain-containing protein</fullName>
    </recommendedName>
</protein>
<keyword evidence="6" id="KW-1185">Reference proteome</keyword>
<name>A0A2A2H1V1_METBR</name>
<evidence type="ECO:0000256" key="2">
    <source>
        <dbReference type="ARBA" id="ARBA00022729"/>
    </source>
</evidence>
<sequence>MDTKNIAIIAVIAVVIIVAGIYASGVLTGGNSASGNITVLAGAGTMKAMNELKTNFEKEHPGTTVNIQYGNSGELFATLSSQKSADMVVPGDLTFMDNAKSKGYIDNSTVKPIVYHIPVIAVQKGNPKNITSVKDLGKSGIKVALGDTNGTAVGKQSIKILNKTGDLVAVKSNVVVYAPTVNQLLTYLTSGQVDAAIVTEDIANASASEGKIEIIQIPEDQNSIATIGVGLTTFTKNKDLAMQFEDYITSSNGLAVWEKNGFKPVDQ</sequence>
<dbReference type="GO" id="GO:0046872">
    <property type="term" value="F:metal ion binding"/>
    <property type="evidence" value="ECO:0007669"/>
    <property type="project" value="UniProtKB-KW"/>
</dbReference>